<proteinExistence type="predicted"/>
<name>A0A5P1FF94_ASPOF</name>
<dbReference type="AlphaFoldDB" id="A0A5P1FF94"/>
<keyword evidence="2" id="KW-1185">Reference proteome</keyword>
<dbReference type="Gramene" id="ONK76067">
    <property type="protein sequence ID" value="ONK76067"/>
    <property type="gene ID" value="A4U43_C03F23540"/>
</dbReference>
<feature type="non-terminal residue" evidence="1">
    <location>
        <position position="84"/>
    </location>
</feature>
<organism evidence="1 2">
    <name type="scientific">Asparagus officinalis</name>
    <name type="common">Garden asparagus</name>
    <dbReference type="NCBI Taxonomy" id="4686"/>
    <lineage>
        <taxon>Eukaryota</taxon>
        <taxon>Viridiplantae</taxon>
        <taxon>Streptophyta</taxon>
        <taxon>Embryophyta</taxon>
        <taxon>Tracheophyta</taxon>
        <taxon>Spermatophyta</taxon>
        <taxon>Magnoliopsida</taxon>
        <taxon>Liliopsida</taxon>
        <taxon>Asparagales</taxon>
        <taxon>Asparagaceae</taxon>
        <taxon>Asparagoideae</taxon>
        <taxon>Asparagus</taxon>
    </lineage>
</organism>
<protein>
    <submittedName>
        <fullName evidence="1">Uncharacterized protein</fullName>
    </submittedName>
</protein>
<evidence type="ECO:0000313" key="2">
    <source>
        <dbReference type="Proteomes" id="UP000243459"/>
    </source>
</evidence>
<accession>A0A5P1FF94</accession>
<sequence>MEVEAEILVPVELQFPDLLTLSSPTPTSSLSSDETARLESISSSVMKALGPSGPFPEPTSFGGLFFLWLERKLSSTAGTGLGFS</sequence>
<dbReference type="Proteomes" id="UP000243459">
    <property type="component" value="Chromosome 3"/>
</dbReference>
<reference evidence="2" key="1">
    <citation type="journal article" date="2017" name="Nat. Commun.">
        <title>The asparagus genome sheds light on the origin and evolution of a young Y chromosome.</title>
        <authorList>
            <person name="Harkess A."/>
            <person name="Zhou J."/>
            <person name="Xu C."/>
            <person name="Bowers J.E."/>
            <person name="Van der Hulst R."/>
            <person name="Ayyampalayam S."/>
            <person name="Mercati F."/>
            <person name="Riccardi P."/>
            <person name="McKain M.R."/>
            <person name="Kakrana A."/>
            <person name="Tang H."/>
            <person name="Ray J."/>
            <person name="Groenendijk J."/>
            <person name="Arikit S."/>
            <person name="Mathioni S.M."/>
            <person name="Nakano M."/>
            <person name="Shan H."/>
            <person name="Telgmann-Rauber A."/>
            <person name="Kanno A."/>
            <person name="Yue Z."/>
            <person name="Chen H."/>
            <person name="Li W."/>
            <person name="Chen Y."/>
            <person name="Xu X."/>
            <person name="Zhang Y."/>
            <person name="Luo S."/>
            <person name="Chen H."/>
            <person name="Gao J."/>
            <person name="Mao Z."/>
            <person name="Pires J.C."/>
            <person name="Luo M."/>
            <person name="Kudrna D."/>
            <person name="Wing R.A."/>
            <person name="Meyers B.C."/>
            <person name="Yi K."/>
            <person name="Kong H."/>
            <person name="Lavrijsen P."/>
            <person name="Sunseri F."/>
            <person name="Falavigna A."/>
            <person name="Ye Y."/>
            <person name="Leebens-Mack J.H."/>
            <person name="Chen G."/>
        </authorList>
    </citation>
    <scope>NUCLEOTIDE SEQUENCE [LARGE SCALE GENOMIC DNA]</scope>
    <source>
        <strain evidence="2">cv. DH0086</strain>
    </source>
</reference>
<dbReference type="EMBL" id="CM007383">
    <property type="protein sequence ID" value="ONK76067.1"/>
    <property type="molecule type" value="Genomic_DNA"/>
</dbReference>
<gene>
    <name evidence="1" type="ORF">A4U43_C03F23540</name>
</gene>
<evidence type="ECO:0000313" key="1">
    <source>
        <dbReference type="EMBL" id="ONK76067.1"/>
    </source>
</evidence>